<accession>A0A7S3KBB3</accession>
<feature type="signal peptide" evidence="2">
    <location>
        <begin position="1"/>
        <end position="17"/>
    </location>
</feature>
<keyword evidence="2" id="KW-0732">Signal</keyword>
<feature type="chain" id="PRO_5030706040" description="Thioredoxin domain-containing protein" evidence="2">
    <location>
        <begin position="18"/>
        <end position="194"/>
    </location>
</feature>
<proteinExistence type="predicted"/>
<evidence type="ECO:0000313" key="3">
    <source>
        <dbReference type="EMBL" id="CAE0379484.1"/>
    </source>
</evidence>
<reference evidence="3" key="1">
    <citation type="submission" date="2021-01" db="EMBL/GenBank/DDBJ databases">
        <authorList>
            <person name="Corre E."/>
            <person name="Pelletier E."/>
            <person name="Niang G."/>
            <person name="Scheremetjew M."/>
            <person name="Finn R."/>
            <person name="Kale V."/>
            <person name="Holt S."/>
            <person name="Cochrane G."/>
            <person name="Meng A."/>
            <person name="Brown T."/>
            <person name="Cohen L."/>
        </authorList>
    </citation>
    <scope>NUCLEOTIDE SEQUENCE</scope>
    <source>
        <strain evidence="3">CT5</strain>
    </source>
</reference>
<gene>
    <name evidence="3" type="ORF">ECRA1380_LOCUS4445</name>
</gene>
<feature type="region of interest" description="Disordered" evidence="1">
    <location>
        <begin position="168"/>
        <end position="194"/>
    </location>
</feature>
<protein>
    <recommendedName>
        <fullName evidence="4">Thioredoxin domain-containing protein</fullName>
    </recommendedName>
</protein>
<sequence length="194" mass="21582">MKLAIVLLSIFLLSITAFNTSPDTKYDWEDHTDGEDLAISLSNEPAIIFAVFFFKKIDGNDDLDKANDSLRNLLTNDLKEHNEVIYTEVDLSDEAPQLESYQKLAKDDMGIDLTLLEKGPIVAVMNRGDGSWIHGQGKPVSDDPAWGPGRDSFEEVLDSIETFIDEARDRKQGGTGVVRDSRYSKRSGEITLGN</sequence>
<evidence type="ECO:0000256" key="2">
    <source>
        <dbReference type="SAM" id="SignalP"/>
    </source>
</evidence>
<dbReference type="AlphaFoldDB" id="A0A7S3KBB3"/>
<evidence type="ECO:0000256" key="1">
    <source>
        <dbReference type="SAM" id="MobiDB-lite"/>
    </source>
</evidence>
<name>A0A7S3KBB3_EUPCR</name>
<evidence type="ECO:0008006" key="4">
    <source>
        <dbReference type="Google" id="ProtNLM"/>
    </source>
</evidence>
<dbReference type="EMBL" id="HBIK01009411">
    <property type="protein sequence ID" value="CAE0379484.1"/>
    <property type="molecule type" value="Transcribed_RNA"/>
</dbReference>
<feature type="compositionally biased region" description="Basic and acidic residues" evidence="1">
    <location>
        <begin position="179"/>
        <end position="188"/>
    </location>
</feature>
<organism evidence="3">
    <name type="scientific">Euplotes crassus</name>
    <dbReference type="NCBI Taxonomy" id="5936"/>
    <lineage>
        <taxon>Eukaryota</taxon>
        <taxon>Sar</taxon>
        <taxon>Alveolata</taxon>
        <taxon>Ciliophora</taxon>
        <taxon>Intramacronucleata</taxon>
        <taxon>Spirotrichea</taxon>
        <taxon>Hypotrichia</taxon>
        <taxon>Euplotida</taxon>
        <taxon>Euplotidae</taxon>
        <taxon>Moneuplotes</taxon>
    </lineage>
</organism>